<dbReference type="AlphaFoldDB" id="A0A6L2NWH0"/>
<accession>A0A6L2NWH0</accession>
<organism evidence="2">
    <name type="scientific">Tanacetum cinerariifolium</name>
    <name type="common">Dalmatian daisy</name>
    <name type="synonym">Chrysanthemum cinerariifolium</name>
    <dbReference type="NCBI Taxonomy" id="118510"/>
    <lineage>
        <taxon>Eukaryota</taxon>
        <taxon>Viridiplantae</taxon>
        <taxon>Streptophyta</taxon>
        <taxon>Embryophyta</taxon>
        <taxon>Tracheophyta</taxon>
        <taxon>Spermatophyta</taxon>
        <taxon>Magnoliopsida</taxon>
        <taxon>eudicotyledons</taxon>
        <taxon>Gunneridae</taxon>
        <taxon>Pentapetalae</taxon>
        <taxon>asterids</taxon>
        <taxon>campanulids</taxon>
        <taxon>Asterales</taxon>
        <taxon>Asteraceae</taxon>
        <taxon>Asteroideae</taxon>
        <taxon>Anthemideae</taxon>
        <taxon>Anthemidinae</taxon>
        <taxon>Tanacetum</taxon>
    </lineage>
</organism>
<feature type="region of interest" description="Disordered" evidence="1">
    <location>
        <begin position="318"/>
        <end position="348"/>
    </location>
</feature>
<proteinExistence type="predicted"/>
<sequence length="367" mass="41838">MRKIRLDHLKQDQEKLVIKIFSERKKVNLDNSIIVLIPLDSWTSGLLVYKELLSNCSSKGDFKFEKESQEIREKKRSGTHELKRLYKVGLSARVESSAEEQSVGEEDASKHRRNIADIDADAEITLVDETAEDRRRFDDQEMFDTRVLDDEEVVVEKAVAVKEVDVAQDQVSAATTTIVKDLTVDDITLAKALEALKTSKPKIRGIVVRDHKEPSESITIPTLIVNSTRPKAKGIFMEEPSEATTTTIPIPSKVQDREEAQKALEANIVVIEQWHDVHAKIEADFELAQRIQAEEQEQLTIDKKARLFMKFLEKRRKTELVEESSKKAEESSSKRARDELEQENAKSKRRIVGIESLHEVTAVDPRD</sequence>
<feature type="compositionally biased region" description="Basic and acidic residues" evidence="1">
    <location>
        <begin position="318"/>
        <end position="346"/>
    </location>
</feature>
<comment type="caution">
    <text evidence="2">The sequence shown here is derived from an EMBL/GenBank/DDBJ whole genome shotgun (WGS) entry which is preliminary data.</text>
</comment>
<protein>
    <submittedName>
        <fullName evidence="2">Uncharacterized protein</fullName>
    </submittedName>
</protein>
<reference evidence="2" key="1">
    <citation type="journal article" date="2019" name="Sci. Rep.">
        <title>Draft genome of Tanacetum cinerariifolium, the natural source of mosquito coil.</title>
        <authorList>
            <person name="Yamashiro T."/>
            <person name="Shiraishi A."/>
            <person name="Satake H."/>
            <person name="Nakayama K."/>
        </authorList>
    </citation>
    <scope>NUCLEOTIDE SEQUENCE</scope>
</reference>
<evidence type="ECO:0000313" key="2">
    <source>
        <dbReference type="EMBL" id="GEU88934.1"/>
    </source>
</evidence>
<evidence type="ECO:0000256" key="1">
    <source>
        <dbReference type="SAM" id="MobiDB-lite"/>
    </source>
</evidence>
<dbReference type="EMBL" id="BKCJ010009854">
    <property type="protein sequence ID" value="GEU88934.1"/>
    <property type="molecule type" value="Genomic_DNA"/>
</dbReference>
<name>A0A6L2NWH0_TANCI</name>
<gene>
    <name evidence="2" type="ORF">Tci_060912</name>
</gene>